<feature type="transmembrane region" description="Helical" evidence="2">
    <location>
        <begin position="370"/>
        <end position="392"/>
    </location>
</feature>
<feature type="transmembrane region" description="Helical" evidence="2">
    <location>
        <begin position="149"/>
        <end position="166"/>
    </location>
</feature>
<comment type="caution">
    <text evidence="3">The sequence shown here is derived from an EMBL/GenBank/DDBJ whole genome shotgun (WGS) entry which is preliminary data.</text>
</comment>
<proteinExistence type="predicted"/>
<dbReference type="AlphaFoldDB" id="A0A4T0UPS6"/>
<feature type="transmembrane region" description="Helical" evidence="2">
    <location>
        <begin position="63"/>
        <end position="94"/>
    </location>
</feature>
<dbReference type="NCBIfam" id="TIGR00797">
    <property type="entry name" value="matE"/>
    <property type="match status" value="1"/>
</dbReference>
<dbReference type="PANTHER" id="PTHR43298">
    <property type="entry name" value="MULTIDRUG RESISTANCE PROTEIN NORM-RELATED"/>
    <property type="match status" value="1"/>
</dbReference>
<organism evidence="3 4">
    <name type="scientific">Crenobacter intestini</name>
    <dbReference type="NCBI Taxonomy" id="2563443"/>
    <lineage>
        <taxon>Bacteria</taxon>
        <taxon>Pseudomonadati</taxon>
        <taxon>Pseudomonadota</taxon>
        <taxon>Betaproteobacteria</taxon>
        <taxon>Neisseriales</taxon>
        <taxon>Neisseriaceae</taxon>
        <taxon>Crenobacter</taxon>
    </lineage>
</organism>
<dbReference type="PANTHER" id="PTHR43298:SF2">
    <property type="entry name" value="FMN_FAD EXPORTER YEEO-RELATED"/>
    <property type="match status" value="1"/>
</dbReference>
<evidence type="ECO:0000256" key="1">
    <source>
        <dbReference type="ARBA" id="ARBA00022448"/>
    </source>
</evidence>
<feature type="transmembrane region" description="Helical" evidence="2">
    <location>
        <begin position="178"/>
        <end position="197"/>
    </location>
</feature>
<dbReference type="InterPro" id="IPR002528">
    <property type="entry name" value="MATE_fam"/>
</dbReference>
<feature type="transmembrane region" description="Helical" evidence="2">
    <location>
        <begin position="106"/>
        <end position="129"/>
    </location>
</feature>
<feature type="transmembrane region" description="Helical" evidence="2">
    <location>
        <begin position="248"/>
        <end position="269"/>
    </location>
</feature>
<keyword evidence="1" id="KW-0813">Transport</keyword>
<dbReference type="GO" id="GO:0015297">
    <property type="term" value="F:antiporter activity"/>
    <property type="evidence" value="ECO:0007669"/>
    <property type="project" value="InterPro"/>
</dbReference>
<evidence type="ECO:0000256" key="2">
    <source>
        <dbReference type="SAM" id="Phobius"/>
    </source>
</evidence>
<feature type="transmembrane region" description="Helical" evidence="2">
    <location>
        <begin position="404"/>
        <end position="423"/>
    </location>
</feature>
<dbReference type="Pfam" id="PF01554">
    <property type="entry name" value="MatE"/>
    <property type="match status" value="2"/>
</dbReference>
<keyword evidence="2" id="KW-1133">Transmembrane helix</keyword>
<evidence type="ECO:0000313" key="4">
    <source>
        <dbReference type="Proteomes" id="UP000308891"/>
    </source>
</evidence>
<sequence>MFNAAFSTLPRPARALAWFRCSRFMHDARGIGVLAKPLILSQFAQTGILFIDTLLMGRLGAQALAGGALALSTFYLCYVLAFGLVAAAGNLVAIHHGAGRRRDVVAAVRAGLLLAAAASLGFGVLLWNIHPLMLWLGQDAHTALIARDFLRVLVWGMPFGLLFLALRSFAAGVGRPGPVPVITFSALAFSAIAGWALSQWLGVYGVALSAALTYGWMGLAFSAVVAWHPTFRRYPLFARFTRRDFAALGPLLRVGVPTSVTLGLESGLFNVGAWLMGALGAAQLAAHQSMIQLVIASFMVPLGLMYATSMRAGQAAGAGDWAQVRRYSRCGLWLAIGWSCVAALLLLAMPLPLIALFLPDGREGVDAARTAALALLLPAALMFVLDAWQALAGGMLRALKDARASMLIYAAGCAGFGLPLAWLLSRHGLGGAGVWWGMCAGLLLIGALSQYRLAGRIRALQAGARL</sequence>
<dbReference type="GO" id="GO:0042910">
    <property type="term" value="F:xenobiotic transmembrane transporter activity"/>
    <property type="evidence" value="ECO:0007669"/>
    <property type="project" value="InterPro"/>
</dbReference>
<keyword evidence="2" id="KW-0472">Membrane</keyword>
<name>A0A4T0UPS6_9NEIS</name>
<accession>A0A4T0UPS6</accession>
<feature type="transmembrane region" description="Helical" evidence="2">
    <location>
        <begin position="33"/>
        <end position="51"/>
    </location>
</feature>
<dbReference type="Proteomes" id="UP000308891">
    <property type="component" value="Unassembled WGS sequence"/>
</dbReference>
<dbReference type="OrthoDB" id="9780160at2"/>
<dbReference type="EMBL" id="STGJ01000013">
    <property type="protein sequence ID" value="TIC80556.1"/>
    <property type="molecule type" value="Genomic_DNA"/>
</dbReference>
<evidence type="ECO:0000313" key="3">
    <source>
        <dbReference type="EMBL" id="TIC80556.1"/>
    </source>
</evidence>
<dbReference type="RefSeq" id="WP_136554411.1">
    <property type="nucleotide sequence ID" value="NZ_STGJ01000013.1"/>
</dbReference>
<feature type="transmembrane region" description="Helical" evidence="2">
    <location>
        <begin position="203"/>
        <end position="227"/>
    </location>
</feature>
<keyword evidence="2" id="KW-0812">Transmembrane</keyword>
<dbReference type="InterPro" id="IPR050222">
    <property type="entry name" value="MATE_MdtK"/>
</dbReference>
<keyword evidence="4" id="KW-1185">Reference proteome</keyword>
<dbReference type="GO" id="GO:0005886">
    <property type="term" value="C:plasma membrane"/>
    <property type="evidence" value="ECO:0007669"/>
    <property type="project" value="TreeGrafter"/>
</dbReference>
<gene>
    <name evidence="3" type="ORF">E5K04_12035</name>
</gene>
<feature type="transmembrane region" description="Helical" evidence="2">
    <location>
        <begin position="429"/>
        <end position="448"/>
    </location>
</feature>
<protein>
    <submittedName>
        <fullName evidence="3">MATE family efflux transporter</fullName>
    </submittedName>
</protein>
<feature type="transmembrane region" description="Helical" evidence="2">
    <location>
        <begin position="289"/>
        <end position="309"/>
    </location>
</feature>
<reference evidence="3 4" key="1">
    <citation type="submission" date="2019-04" db="EMBL/GenBank/DDBJ databases">
        <title>Crenobacter sp. nov.</title>
        <authorList>
            <person name="Shi S."/>
        </authorList>
    </citation>
    <scope>NUCLEOTIDE SEQUENCE [LARGE SCALE GENOMIC DNA]</scope>
    <source>
        <strain evidence="3 4">GY 70310</strain>
    </source>
</reference>
<feature type="transmembrane region" description="Helical" evidence="2">
    <location>
        <begin position="330"/>
        <end position="358"/>
    </location>
</feature>